<reference evidence="6 7" key="1">
    <citation type="submission" date="2019-06" db="EMBL/GenBank/DDBJ databases">
        <title>Martelella lutilitoris sp. nov., isolated from a tidal mudflat.</title>
        <authorList>
            <person name="Kim Y.-J."/>
        </authorList>
    </citation>
    <scope>NUCLEOTIDE SEQUENCE [LARGE SCALE GENOMIC DNA]</scope>
    <source>
        <strain evidence="6 7">GH2-6</strain>
    </source>
</reference>
<dbReference type="Proteomes" id="UP000307874">
    <property type="component" value="Unassembled WGS sequence"/>
</dbReference>
<evidence type="ECO:0000256" key="4">
    <source>
        <dbReference type="ARBA" id="ARBA00023136"/>
    </source>
</evidence>
<dbReference type="GO" id="GO:0016020">
    <property type="term" value="C:membrane"/>
    <property type="evidence" value="ECO:0007669"/>
    <property type="project" value="UniProtKB-SubCell"/>
</dbReference>
<accession>A0A5C4JUZ7</accession>
<dbReference type="InterPro" id="IPR003752">
    <property type="entry name" value="DiS_bond_form_DsbB/BdbC"/>
</dbReference>
<dbReference type="GO" id="GO:0015035">
    <property type="term" value="F:protein-disulfide reductase activity"/>
    <property type="evidence" value="ECO:0007669"/>
    <property type="project" value="InterPro"/>
</dbReference>
<protein>
    <submittedName>
        <fullName evidence="6">Disulfide bond formation protein B</fullName>
    </submittedName>
</protein>
<dbReference type="SUPFAM" id="SSF158442">
    <property type="entry name" value="DsbB-like"/>
    <property type="match status" value="1"/>
</dbReference>
<dbReference type="Pfam" id="PF02600">
    <property type="entry name" value="DsbB"/>
    <property type="match status" value="1"/>
</dbReference>
<evidence type="ECO:0000256" key="1">
    <source>
        <dbReference type="ARBA" id="ARBA00004141"/>
    </source>
</evidence>
<comment type="caution">
    <text evidence="6">The sequence shown here is derived from an EMBL/GenBank/DDBJ whole genome shotgun (WGS) entry which is preliminary data.</text>
</comment>
<dbReference type="EMBL" id="VCLB01000002">
    <property type="protein sequence ID" value="TNB49097.1"/>
    <property type="molecule type" value="Genomic_DNA"/>
</dbReference>
<dbReference type="RefSeq" id="WP_138747132.1">
    <property type="nucleotide sequence ID" value="NZ_VCLB01000002.1"/>
</dbReference>
<dbReference type="OrthoDB" id="9808637at2"/>
<dbReference type="InterPro" id="IPR024199">
    <property type="entry name" value="Uncharacterised_DsbB"/>
</dbReference>
<sequence length="172" mass="18415">MLPRFITDNRLVISLALVTLGMAVSVLSALGFEHIGGYIPCHLCLLERKPYYIGVPVGIVGLLAIRFGFIPRLIGRLALLVIAGLMIWGMIMGIYHSGVEWHWWAGPTDCSGSLSGMTTDANSLLADLDRVTGPKCDEAALRVLGLSFAGWNVVVSIIIAAIALWGAGTPKK</sequence>
<dbReference type="InterPro" id="IPR023380">
    <property type="entry name" value="DsbB-like_sf"/>
</dbReference>
<feature type="transmembrane region" description="Helical" evidence="5">
    <location>
        <begin position="77"/>
        <end position="95"/>
    </location>
</feature>
<dbReference type="PIRSF" id="PIRSF033913">
    <property type="entry name" value="S-S_format_DsbB"/>
    <property type="match status" value="1"/>
</dbReference>
<dbReference type="GO" id="GO:0006457">
    <property type="term" value="P:protein folding"/>
    <property type="evidence" value="ECO:0007669"/>
    <property type="project" value="InterPro"/>
</dbReference>
<comment type="subcellular location">
    <subcellularLocation>
        <location evidence="1">Membrane</location>
        <topology evidence="1">Multi-pass membrane protein</topology>
    </subcellularLocation>
</comment>
<keyword evidence="7" id="KW-1185">Reference proteome</keyword>
<feature type="transmembrane region" description="Helical" evidence="5">
    <location>
        <begin position="51"/>
        <end position="70"/>
    </location>
</feature>
<name>A0A5C4JUZ7_9HYPH</name>
<evidence type="ECO:0000313" key="7">
    <source>
        <dbReference type="Proteomes" id="UP000307874"/>
    </source>
</evidence>
<evidence type="ECO:0000313" key="6">
    <source>
        <dbReference type="EMBL" id="TNB49097.1"/>
    </source>
</evidence>
<dbReference type="AlphaFoldDB" id="A0A5C4JUZ7"/>
<dbReference type="Gene3D" id="1.20.1550.10">
    <property type="entry name" value="DsbB-like"/>
    <property type="match status" value="1"/>
</dbReference>
<evidence type="ECO:0000256" key="5">
    <source>
        <dbReference type="SAM" id="Phobius"/>
    </source>
</evidence>
<keyword evidence="4 5" id="KW-0472">Membrane</keyword>
<organism evidence="6 7">
    <name type="scientific">Martelella lutilitoris</name>
    <dbReference type="NCBI Taxonomy" id="2583532"/>
    <lineage>
        <taxon>Bacteria</taxon>
        <taxon>Pseudomonadati</taxon>
        <taxon>Pseudomonadota</taxon>
        <taxon>Alphaproteobacteria</taxon>
        <taxon>Hyphomicrobiales</taxon>
        <taxon>Aurantimonadaceae</taxon>
        <taxon>Martelella</taxon>
    </lineage>
</organism>
<keyword evidence="2 5" id="KW-0812">Transmembrane</keyword>
<keyword evidence="3 5" id="KW-1133">Transmembrane helix</keyword>
<evidence type="ECO:0000256" key="2">
    <source>
        <dbReference type="ARBA" id="ARBA00022692"/>
    </source>
</evidence>
<feature type="transmembrane region" description="Helical" evidence="5">
    <location>
        <begin position="12"/>
        <end position="31"/>
    </location>
</feature>
<proteinExistence type="predicted"/>
<feature type="transmembrane region" description="Helical" evidence="5">
    <location>
        <begin position="148"/>
        <end position="167"/>
    </location>
</feature>
<gene>
    <name evidence="6" type="ORF">FF124_03630</name>
</gene>
<evidence type="ECO:0000256" key="3">
    <source>
        <dbReference type="ARBA" id="ARBA00022989"/>
    </source>
</evidence>